<feature type="transmembrane region" description="Helical" evidence="2">
    <location>
        <begin position="43"/>
        <end position="67"/>
    </location>
</feature>
<dbReference type="EMBL" id="CAWUPB010000851">
    <property type="protein sequence ID" value="CAK7327388.1"/>
    <property type="molecule type" value="Genomic_DNA"/>
</dbReference>
<accession>A0AAV1R0F9</accession>
<comment type="caution">
    <text evidence="3">The sequence shown here is derived from an EMBL/GenBank/DDBJ whole genome shotgun (WGS) entry which is preliminary data.</text>
</comment>
<reference evidence="3 4" key="1">
    <citation type="submission" date="2024-01" db="EMBL/GenBank/DDBJ databases">
        <authorList>
            <person name="Waweru B."/>
        </authorList>
    </citation>
    <scope>NUCLEOTIDE SEQUENCE [LARGE SCALE GENOMIC DNA]</scope>
</reference>
<keyword evidence="2" id="KW-0472">Membrane</keyword>
<keyword evidence="2" id="KW-1133">Transmembrane helix</keyword>
<feature type="compositionally biased region" description="Basic and acidic residues" evidence="1">
    <location>
        <begin position="265"/>
        <end position="276"/>
    </location>
</feature>
<name>A0AAV1R0F9_9ROSI</name>
<proteinExistence type="predicted"/>
<gene>
    <name evidence="3" type="ORF">DCAF_LOCUS5100</name>
</gene>
<dbReference type="AlphaFoldDB" id="A0AAV1R0F9"/>
<evidence type="ECO:0000256" key="1">
    <source>
        <dbReference type="SAM" id="MobiDB-lite"/>
    </source>
</evidence>
<protein>
    <submittedName>
        <fullName evidence="3">Uncharacterized protein</fullName>
    </submittedName>
</protein>
<dbReference type="PANTHER" id="PTHR37710">
    <property type="entry name" value="TRANSMEMBRANE PROTEIN"/>
    <property type="match status" value="1"/>
</dbReference>
<evidence type="ECO:0000256" key="2">
    <source>
        <dbReference type="SAM" id="Phobius"/>
    </source>
</evidence>
<organism evidence="3 4">
    <name type="scientific">Dovyalis caffra</name>
    <dbReference type="NCBI Taxonomy" id="77055"/>
    <lineage>
        <taxon>Eukaryota</taxon>
        <taxon>Viridiplantae</taxon>
        <taxon>Streptophyta</taxon>
        <taxon>Embryophyta</taxon>
        <taxon>Tracheophyta</taxon>
        <taxon>Spermatophyta</taxon>
        <taxon>Magnoliopsida</taxon>
        <taxon>eudicotyledons</taxon>
        <taxon>Gunneridae</taxon>
        <taxon>Pentapetalae</taxon>
        <taxon>rosids</taxon>
        <taxon>fabids</taxon>
        <taxon>Malpighiales</taxon>
        <taxon>Salicaceae</taxon>
        <taxon>Flacourtieae</taxon>
        <taxon>Dovyalis</taxon>
    </lineage>
</organism>
<dbReference type="PANTHER" id="PTHR37710:SF1">
    <property type="entry name" value="TRANSMEMBRANE PROTEIN"/>
    <property type="match status" value="1"/>
</dbReference>
<keyword evidence="4" id="KW-1185">Reference proteome</keyword>
<feature type="region of interest" description="Disordered" evidence="1">
    <location>
        <begin position="238"/>
        <end position="320"/>
    </location>
</feature>
<sequence length="333" mass="37247">MNARRRPLHTCGVSFLEIARKAYTEAQEFNGPLGLVTKKIIRLASFASVLVYVLRYEYLFLAILSFVDDHVILTLERKAEASFPPSKYVFNKVDKLVQIVETLPAKFDIAVNKFPIIIHQIPLLDWALSCAISWLNFWVSILTHWGSETTKEKEIVIDINCNDNSVEQPCVREADNNIIDFQNHDSNETKECFSPISATSCSETEIGSPKVMRGTYKDALKKVVKCTYKAALEKGKGESIQNTEESPKQMIQSTVSREATSLKGDTNESTKERECIAEEETEEASASKEANGEEGVHSPVMEGDPVSLPANKTPESISKEDPILALFESAWHI</sequence>
<evidence type="ECO:0000313" key="4">
    <source>
        <dbReference type="Proteomes" id="UP001314170"/>
    </source>
</evidence>
<dbReference type="Proteomes" id="UP001314170">
    <property type="component" value="Unassembled WGS sequence"/>
</dbReference>
<evidence type="ECO:0000313" key="3">
    <source>
        <dbReference type="EMBL" id="CAK7327388.1"/>
    </source>
</evidence>
<keyword evidence="2" id="KW-0812">Transmembrane</keyword>
<feature type="compositionally biased region" description="Polar residues" evidence="1">
    <location>
        <begin position="239"/>
        <end position="259"/>
    </location>
</feature>